<dbReference type="InParanoid" id="Q01WE4"/>
<dbReference type="AlphaFoldDB" id="Q01WE4"/>
<evidence type="ECO:0000256" key="1">
    <source>
        <dbReference type="SAM" id="Phobius"/>
    </source>
</evidence>
<protein>
    <submittedName>
        <fullName evidence="2">Uncharacterized protein</fullName>
    </submittedName>
</protein>
<reference evidence="2" key="1">
    <citation type="submission" date="2006-10" db="EMBL/GenBank/DDBJ databases">
        <title>Complete sequence of Solibacter usitatus Ellin6076.</title>
        <authorList>
            <consortium name="US DOE Joint Genome Institute"/>
            <person name="Copeland A."/>
            <person name="Lucas S."/>
            <person name="Lapidus A."/>
            <person name="Barry K."/>
            <person name="Detter J.C."/>
            <person name="Glavina del Rio T."/>
            <person name="Hammon N."/>
            <person name="Israni S."/>
            <person name="Dalin E."/>
            <person name="Tice H."/>
            <person name="Pitluck S."/>
            <person name="Thompson L.S."/>
            <person name="Brettin T."/>
            <person name="Bruce D."/>
            <person name="Han C."/>
            <person name="Tapia R."/>
            <person name="Gilna P."/>
            <person name="Schmutz J."/>
            <person name="Larimer F."/>
            <person name="Land M."/>
            <person name="Hauser L."/>
            <person name="Kyrpides N."/>
            <person name="Mikhailova N."/>
            <person name="Janssen P.H."/>
            <person name="Kuske C.R."/>
            <person name="Richardson P."/>
        </authorList>
    </citation>
    <scope>NUCLEOTIDE SEQUENCE</scope>
    <source>
        <strain evidence="2">Ellin6076</strain>
    </source>
</reference>
<dbReference type="KEGG" id="sus:Acid_5066"/>
<feature type="transmembrane region" description="Helical" evidence="1">
    <location>
        <begin position="42"/>
        <end position="62"/>
    </location>
</feature>
<proteinExistence type="predicted"/>
<gene>
    <name evidence="2" type="ordered locus">Acid_5066</name>
</gene>
<sequence>MSMLDREEIPERAKRGPLFATNSFVINSRFSKAGYDDPLFMLVRRFLSVGLPLIYALAVYFATRPPKPVYTLANKTVITVTDK</sequence>
<keyword evidence="1" id="KW-1133">Transmembrane helix</keyword>
<evidence type="ECO:0000313" key="2">
    <source>
        <dbReference type="EMBL" id="ABJ86021.1"/>
    </source>
</evidence>
<organism evidence="2">
    <name type="scientific">Solibacter usitatus (strain Ellin6076)</name>
    <dbReference type="NCBI Taxonomy" id="234267"/>
    <lineage>
        <taxon>Bacteria</taxon>
        <taxon>Pseudomonadati</taxon>
        <taxon>Acidobacteriota</taxon>
        <taxon>Terriglobia</taxon>
        <taxon>Bryobacterales</taxon>
        <taxon>Solibacteraceae</taxon>
        <taxon>Candidatus Solibacter</taxon>
    </lineage>
</organism>
<dbReference type="EMBL" id="CP000473">
    <property type="protein sequence ID" value="ABJ86021.1"/>
    <property type="molecule type" value="Genomic_DNA"/>
</dbReference>
<dbReference type="HOGENOM" id="CLU_2540808_0_0_0"/>
<accession>Q01WE4</accession>
<keyword evidence="1" id="KW-0472">Membrane</keyword>
<name>Q01WE4_SOLUE</name>
<keyword evidence="1" id="KW-0812">Transmembrane</keyword>